<name>T1PTD8_SCHMD</name>
<reference evidence="2" key="1">
    <citation type="submission" date="2012-07" db="EMBL/GenBank/DDBJ databases">
        <title>Mitochondrial genomes for 'planarian' flatworms shows great divergence from the neodermatan gene order.</title>
        <authorList>
            <person name="Ross E."/>
            <person name="Blair D."/>
            <person name="Sanchez Alvarado A."/>
        </authorList>
    </citation>
    <scope>NUCLEOTIDE SEQUENCE</scope>
</reference>
<dbReference type="EMBL" id="JX398125">
    <property type="protein sequence ID" value="AFQ93459.1"/>
    <property type="molecule type" value="Genomic_DNA"/>
</dbReference>
<proteinExistence type="predicted"/>
<gene>
    <name evidence="2" type="primary">ND4L</name>
</gene>
<sequence>MVSLCFNDSFVGFLFFLNLFFFYCLSFRVLKFFLFLELCLLWLYISLGLSLFSFGFILLLYVLALFVSESAVSFSVLVNFLHGESSVLVSSQTFTSY</sequence>
<dbReference type="CTD" id="4539"/>
<geneLocation type="mitochondrion" evidence="2"/>
<feature type="transmembrane region" description="Helical" evidence="1">
    <location>
        <begin position="6"/>
        <end position="25"/>
    </location>
</feature>
<dbReference type="GeneID" id="17097638"/>
<keyword evidence="2" id="KW-0496">Mitochondrion</keyword>
<keyword evidence="1" id="KW-0472">Membrane</keyword>
<dbReference type="AlphaFoldDB" id="T1PTD8"/>
<keyword evidence="1" id="KW-1133">Transmembrane helix</keyword>
<dbReference type="RefSeq" id="YP_008592438.1">
    <property type="nucleotide sequence ID" value="NC_022448.1"/>
</dbReference>
<protein>
    <submittedName>
        <fullName evidence="2">NADH dehydrogenase subunit 4L</fullName>
    </submittedName>
</protein>
<evidence type="ECO:0000256" key="1">
    <source>
        <dbReference type="SAM" id="Phobius"/>
    </source>
</evidence>
<feature type="transmembrane region" description="Helical" evidence="1">
    <location>
        <begin position="32"/>
        <end position="52"/>
    </location>
</feature>
<accession>T1PTD8</accession>
<keyword evidence="1" id="KW-0812">Transmembrane</keyword>
<organism evidence="2">
    <name type="scientific">Schmidtea mediterranea</name>
    <name type="common">Freshwater planarian flatworm</name>
    <dbReference type="NCBI Taxonomy" id="79327"/>
    <lineage>
        <taxon>Eukaryota</taxon>
        <taxon>Metazoa</taxon>
        <taxon>Spiralia</taxon>
        <taxon>Lophotrochozoa</taxon>
        <taxon>Platyhelminthes</taxon>
        <taxon>Rhabditophora</taxon>
        <taxon>Seriata</taxon>
        <taxon>Tricladida</taxon>
        <taxon>Continenticola</taxon>
        <taxon>Geoplanoidea</taxon>
        <taxon>Dugesiidae</taxon>
        <taxon>Schmidtea</taxon>
    </lineage>
</organism>
<evidence type="ECO:0000313" key="2">
    <source>
        <dbReference type="EMBL" id="AFQ93459.1"/>
    </source>
</evidence>